<accession>B8HQN5</accession>
<dbReference type="eggNOG" id="COG4572">
    <property type="taxonomic scope" value="Bacteria"/>
</dbReference>
<reference evidence="1" key="1">
    <citation type="submission" date="2009-01" db="EMBL/GenBank/DDBJ databases">
        <title>Complete sequence of chromosome Cyanothece sp. PCC 7425.</title>
        <authorList>
            <consortium name="US DOE Joint Genome Institute"/>
            <person name="Lucas S."/>
            <person name="Copeland A."/>
            <person name="Lapidus A."/>
            <person name="Glavina del Rio T."/>
            <person name="Dalin E."/>
            <person name="Tice H."/>
            <person name="Bruce D."/>
            <person name="Goodwin L."/>
            <person name="Pitluck S."/>
            <person name="Sims D."/>
            <person name="Meineke L."/>
            <person name="Brettin T."/>
            <person name="Detter J.C."/>
            <person name="Han C."/>
            <person name="Larimer F."/>
            <person name="Land M."/>
            <person name="Hauser L."/>
            <person name="Kyrpides N."/>
            <person name="Ovchinnikova G."/>
            <person name="Liberton M."/>
            <person name="Stoeckel J."/>
            <person name="Banerjee A."/>
            <person name="Singh A."/>
            <person name="Page L."/>
            <person name="Sato H."/>
            <person name="Zhao L."/>
            <person name="Sherman L."/>
            <person name="Pakrasi H."/>
            <person name="Richardson P."/>
        </authorList>
    </citation>
    <scope>NUCLEOTIDE SEQUENCE</scope>
    <source>
        <strain evidence="1">PCC 7425</strain>
    </source>
</reference>
<proteinExistence type="predicted"/>
<dbReference type="SUPFAM" id="SSF140376">
    <property type="entry name" value="ChaB-like"/>
    <property type="match status" value="1"/>
</dbReference>
<dbReference type="InterPro" id="IPR037205">
    <property type="entry name" value="ChaB_sf"/>
</dbReference>
<protein>
    <submittedName>
        <fullName evidence="1">ChaB family protein</fullName>
    </submittedName>
</protein>
<dbReference type="HOGENOM" id="CLU_179907_2_0_3"/>
<organism evidence="1">
    <name type="scientific">Cyanothece sp. (strain PCC 7425 / ATCC 29141)</name>
    <dbReference type="NCBI Taxonomy" id="395961"/>
    <lineage>
        <taxon>Bacteria</taxon>
        <taxon>Bacillati</taxon>
        <taxon>Cyanobacteriota</taxon>
        <taxon>Cyanophyceae</taxon>
        <taxon>Gomontiellales</taxon>
        <taxon>Cyanothecaceae</taxon>
        <taxon>Cyanothece</taxon>
    </lineage>
</organism>
<evidence type="ECO:0000313" key="1">
    <source>
        <dbReference type="EMBL" id="ACL44025.1"/>
    </source>
</evidence>
<dbReference type="Pfam" id="PF06150">
    <property type="entry name" value="ChaB"/>
    <property type="match status" value="1"/>
</dbReference>
<dbReference type="EMBL" id="CP001344">
    <property type="protein sequence ID" value="ACL44025.1"/>
    <property type="molecule type" value="Genomic_DNA"/>
</dbReference>
<dbReference type="AlphaFoldDB" id="B8HQN5"/>
<dbReference type="STRING" id="395961.Cyan7425_1656"/>
<gene>
    <name evidence="1" type="ordered locus">Cyan7425_1656</name>
</gene>
<dbReference type="KEGG" id="cyn:Cyan7425_1656"/>
<dbReference type="OrthoDB" id="532193at2"/>
<sequence length="69" mass="7962">MLYQTNRDLPIAIRELPEPVQDLYRIAFNSALHWYGEEKKAHQTAWSAVKSQLANPYSSYPTDPQVCPL</sequence>
<dbReference type="InterPro" id="IPR009317">
    <property type="entry name" value="ChaB"/>
</dbReference>
<dbReference type="Gene3D" id="1.10.1740.70">
    <property type="entry name" value="ChaB"/>
    <property type="match status" value="1"/>
</dbReference>
<name>B8HQN5_CYAP4</name>